<dbReference type="AlphaFoldDB" id="A0A2K6EJE7"/>
<keyword evidence="1" id="KW-1133">Transmembrane helix</keyword>
<keyword evidence="1" id="KW-0472">Membrane</keyword>
<proteinExistence type="predicted"/>
<evidence type="ECO:0000313" key="3">
    <source>
        <dbReference type="Proteomes" id="UP000233160"/>
    </source>
</evidence>
<name>A0A2K6EJE7_PROCO</name>
<reference evidence="2" key="1">
    <citation type="submission" date="2025-08" db="UniProtKB">
        <authorList>
            <consortium name="Ensembl"/>
        </authorList>
    </citation>
    <scope>IDENTIFICATION</scope>
</reference>
<feature type="transmembrane region" description="Helical" evidence="1">
    <location>
        <begin position="25"/>
        <end position="43"/>
    </location>
</feature>
<keyword evidence="3" id="KW-1185">Reference proteome</keyword>
<organism evidence="2 3">
    <name type="scientific">Propithecus coquereli</name>
    <name type="common">Coquerel's sifaka</name>
    <name type="synonym">Propithecus verreauxi coquereli</name>
    <dbReference type="NCBI Taxonomy" id="379532"/>
    <lineage>
        <taxon>Eukaryota</taxon>
        <taxon>Metazoa</taxon>
        <taxon>Chordata</taxon>
        <taxon>Craniata</taxon>
        <taxon>Vertebrata</taxon>
        <taxon>Euteleostomi</taxon>
        <taxon>Mammalia</taxon>
        <taxon>Eutheria</taxon>
        <taxon>Euarchontoglires</taxon>
        <taxon>Primates</taxon>
        <taxon>Strepsirrhini</taxon>
        <taxon>Lemuriformes</taxon>
        <taxon>Indriidae</taxon>
        <taxon>Propithecus</taxon>
    </lineage>
</organism>
<dbReference type="GeneTree" id="ENSGT00940000163203"/>
<dbReference type="Proteomes" id="UP000233160">
    <property type="component" value="Unassembled WGS sequence"/>
</dbReference>
<accession>A0A2K6EJE7</accession>
<dbReference type="Ensembl" id="ENSPCOT00000006443.1">
    <property type="protein sequence ID" value="ENSPCOP00000001842.1"/>
    <property type="gene ID" value="ENSPCOG00000005668.1"/>
</dbReference>
<feature type="transmembrane region" description="Helical" evidence="1">
    <location>
        <begin position="50"/>
        <end position="73"/>
    </location>
</feature>
<keyword evidence="1" id="KW-0812">Transmembrane</keyword>
<gene>
    <name evidence="2" type="primary">CMTM1</name>
</gene>
<sequence>WWHTPVVPATQEAELIIFNSVLQDLINSIISAVFLLVVAILTMREKERRHLFYVGGTLCLAAAIACVIDAFVVTKWMRNNVKSVLGVKYETKSSPDQVPS</sequence>
<evidence type="ECO:0000256" key="1">
    <source>
        <dbReference type="SAM" id="Phobius"/>
    </source>
</evidence>
<evidence type="ECO:0000313" key="2">
    <source>
        <dbReference type="Ensembl" id="ENSPCOP00000001842.1"/>
    </source>
</evidence>
<reference evidence="2" key="2">
    <citation type="submission" date="2025-09" db="UniProtKB">
        <authorList>
            <consortium name="Ensembl"/>
        </authorList>
    </citation>
    <scope>IDENTIFICATION</scope>
</reference>
<protein>
    <submittedName>
        <fullName evidence="2">CKLF like MARVEL transmembrane domain containing 1</fullName>
    </submittedName>
</protein>